<feature type="transmembrane region" description="Helical" evidence="1">
    <location>
        <begin position="72"/>
        <end position="103"/>
    </location>
</feature>
<keyword evidence="3" id="KW-1185">Reference proteome</keyword>
<protein>
    <submittedName>
        <fullName evidence="2">Uncharacterized protein</fullName>
    </submittedName>
</protein>
<dbReference type="EMBL" id="CP028811">
    <property type="protein sequence ID" value="AWA30354.1"/>
    <property type="molecule type" value="Genomic_DNA"/>
</dbReference>
<dbReference type="Proteomes" id="UP000244193">
    <property type="component" value="Chromosome"/>
</dbReference>
<evidence type="ECO:0000313" key="2">
    <source>
        <dbReference type="EMBL" id="AWA30354.1"/>
    </source>
</evidence>
<feature type="transmembrane region" description="Helical" evidence="1">
    <location>
        <begin position="41"/>
        <end position="60"/>
    </location>
</feature>
<name>A0A2S0RFC1_9FLAO</name>
<sequence>MDKETFCEKLTRLHFILLMAALLNFSARKVIGFSLTHELSYILNVSVYLTGIVTFFKLYFSRFRKIVIYFSFYLISMLSALFFFMMGGIFWAVIVTITAYPVWHDAKVINKNDLVVYEDFQGFLGSCCNYTVSEKCLIFEKRLGLIKTDGEDLNEENYSLIGVKGDALQIRDMNANEPSGYIYFEIK</sequence>
<proteinExistence type="predicted"/>
<keyword evidence="1" id="KW-0472">Membrane</keyword>
<gene>
    <name evidence="2" type="ORF">HYN48_09780</name>
</gene>
<feature type="transmembrane region" description="Helical" evidence="1">
    <location>
        <begin position="12"/>
        <end position="35"/>
    </location>
</feature>
<dbReference type="KEGG" id="fmg:HYN48_09780"/>
<organism evidence="2 3">
    <name type="scientific">Flavobacterium magnum</name>
    <dbReference type="NCBI Taxonomy" id="2162713"/>
    <lineage>
        <taxon>Bacteria</taxon>
        <taxon>Pseudomonadati</taxon>
        <taxon>Bacteroidota</taxon>
        <taxon>Flavobacteriia</taxon>
        <taxon>Flavobacteriales</taxon>
        <taxon>Flavobacteriaceae</taxon>
        <taxon>Flavobacterium</taxon>
    </lineage>
</organism>
<reference evidence="2 3" key="1">
    <citation type="submission" date="2018-04" db="EMBL/GenBank/DDBJ databases">
        <title>Genome sequencing of Flavobacterium sp. HYN0048.</title>
        <authorList>
            <person name="Yi H."/>
            <person name="Baek C."/>
        </authorList>
    </citation>
    <scope>NUCLEOTIDE SEQUENCE [LARGE SCALE GENOMIC DNA]</scope>
    <source>
        <strain evidence="2 3">HYN0048</strain>
    </source>
</reference>
<accession>A0A2S0RFC1</accession>
<dbReference type="AlphaFoldDB" id="A0A2S0RFC1"/>
<evidence type="ECO:0000313" key="3">
    <source>
        <dbReference type="Proteomes" id="UP000244193"/>
    </source>
</evidence>
<dbReference type="RefSeq" id="WP_108371158.1">
    <property type="nucleotide sequence ID" value="NZ_CP028811.1"/>
</dbReference>
<evidence type="ECO:0000256" key="1">
    <source>
        <dbReference type="SAM" id="Phobius"/>
    </source>
</evidence>
<keyword evidence="1" id="KW-1133">Transmembrane helix</keyword>
<dbReference type="OrthoDB" id="1368493at2"/>
<keyword evidence="1" id="KW-0812">Transmembrane</keyword>